<dbReference type="RefSeq" id="XP_034238728.1">
    <property type="nucleotide sequence ID" value="XM_034382837.1"/>
</dbReference>
<feature type="chain" id="PRO_5028176339" evidence="4">
    <location>
        <begin position="19"/>
        <end position="244"/>
    </location>
</feature>
<dbReference type="FunFam" id="3.15.10.30:FF:000001">
    <property type="entry name" value="Takeout-like protein 1"/>
    <property type="match status" value="1"/>
</dbReference>
<dbReference type="GO" id="GO:0005615">
    <property type="term" value="C:extracellular space"/>
    <property type="evidence" value="ECO:0007669"/>
    <property type="project" value="TreeGrafter"/>
</dbReference>
<gene>
    <name evidence="6" type="primary">LOC117643763</name>
</gene>
<dbReference type="GeneID" id="117643763"/>
<dbReference type="InterPro" id="IPR038606">
    <property type="entry name" value="To_sf"/>
</dbReference>
<dbReference type="SMART" id="SM00700">
    <property type="entry name" value="JHBP"/>
    <property type="match status" value="1"/>
</dbReference>
<evidence type="ECO:0000256" key="1">
    <source>
        <dbReference type="ARBA" id="ARBA00022729"/>
    </source>
</evidence>
<dbReference type="InParanoid" id="A0A6P8YG66"/>
<dbReference type="Pfam" id="PF06585">
    <property type="entry name" value="JHBP"/>
    <property type="match status" value="1"/>
</dbReference>
<evidence type="ECO:0000313" key="5">
    <source>
        <dbReference type="Proteomes" id="UP000515158"/>
    </source>
</evidence>
<evidence type="ECO:0000256" key="2">
    <source>
        <dbReference type="ARBA" id="ARBA00023108"/>
    </source>
</evidence>
<reference evidence="6" key="1">
    <citation type="submission" date="2025-08" db="UniProtKB">
        <authorList>
            <consortium name="RefSeq"/>
        </authorList>
    </citation>
    <scope>IDENTIFICATION</scope>
    <source>
        <tissue evidence="6">Total insect</tissue>
    </source>
</reference>
<name>A0A6P8YG66_THRPL</name>
<comment type="similarity">
    <text evidence="3">Belongs to the TO family.</text>
</comment>
<keyword evidence="1 4" id="KW-0732">Signal</keyword>
<protein>
    <submittedName>
        <fullName evidence="6">Circadian clock-controlled protein-like</fullName>
    </submittedName>
</protein>
<accession>A0A6P8YG66</accession>
<dbReference type="Proteomes" id="UP000515158">
    <property type="component" value="Unplaced"/>
</dbReference>
<evidence type="ECO:0000256" key="4">
    <source>
        <dbReference type="SAM" id="SignalP"/>
    </source>
</evidence>
<dbReference type="PANTHER" id="PTHR11008:SF39">
    <property type="entry name" value="CIRCADIAN CLOCK-CONTROLLED PROTEIN-LIKE PROTEIN"/>
    <property type="match status" value="1"/>
</dbReference>
<feature type="signal peptide" evidence="4">
    <location>
        <begin position="1"/>
        <end position="18"/>
    </location>
</feature>
<keyword evidence="5" id="KW-1185">Reference proteome</keyword>
<sequence length="244" mass="27015">MASPSLAVLCVVLATAAAQLPDFIPTCERGNGLEDCIVKAVNELRPRINKGIPELDVPALEGLRIDEVVVSPAGSSYRIVGRNLLISGAENFRVFRLKADLPRNTFYIGVEFPDVKYTGQYTMNIPTPMMRINGAGFVNGNATSIRANAVLEGKIVKRDGKSYYNFKTLDLDVKLGDYKIRLDGLFRDNKFLEDLVLSMINERSKEFAWMAEPLAERAASQKALAWANKIAKNLPIEDMFPESA</sequence>
<evidence type="ECO:0000313" key="6">
    <source>
        <dbReference type="RefSeq" id="XP_034238728.1"/>
    </source>
</evidence>
<keyword evidence="2" id="KW-0090">Biological rhythms</keyword>
<evidence type="ECO:0000256" key="3">
    <source>
        <dbReference type="ARBA" id="ARBA00060902"/>
    </source>
</evidence>
<dbReference type="Gene3D" id="3.15.10.30">
    <property type="entry name" value="Haemolymph juvenile hormone binding protein"/>
    <property type="match status" value="1"/>
</dbReference>
<dbReference type="AlphaFoldDB" id="A0A6P8YG66"/>
<proteinExistence type="inferred from homology"/>
<dbReference type="PANTHER" id="PTHR11008">
    <property type="entry name" value="PROTEIN TAKEOUT-LIKE PROTEIN"/>
    <property type="match status" value="1"/>
</dbReference>
<dbReference type="OrthoDB" id="8185902at2759"/>
<dbReference type="InterPro" id="IPR010562">
    <property type="entry name" value="Haemolymph_juvenile_hormone-bd"/>
</dbReference>
<dbReference type="KEGG" id="tpal:117643763"/>
<organism evidence="6">
    <name type="scientific">Thrips palmi</name>
    <name type="common">Melon thrips</name>
    <dbReference type="NCBI Taxonomy" id="161013"/>
    <lineage>
        <taxon>Eukaryota</taxon>
        <taxon>Metazoa</taxon>
        <taxon>Ecdysozoa</taxon>
        <taxon>Arthropoda</taxon>
        <taxon>Hexapoda</taxon>
        <taxon>Insecta</taxon>
        <taxon>Pterygota</taxon>
        <taxon>Neoptera</taxon>
        <taxon>Paraneoptera</taxon>
        <taxon>Thysanoptera</taxon>
        <taxon>Terebrantia</taxon>
        <taxon>Thripoidea</taxon>
        <taxon>Thripidae</taxon>
        <taxon>Thrips</taxon>
    </lineage>
</organism>
<dbReference type="GO" id="GO:0007623">
    <property type="term" value="P:circadian rhythm"/>
    <property type="evidence" value="ECO:0007669"/>
    <property type="project" value="UniProtKB-ARBA"/>
</dbReference>